<feature type="coiled-coil region" evidence="1">
    <location>
        <begin position="368"/>
        <end position="448"/>
    </location>
</feature>
<dbReference type="Proteomes" id="UP000614601">
    <property type="component" value="Unassembled WGS sequence"/>
</dbReference>
<feature type="region of interest" description="Disordered" evidence="2">
    <location>
        <begin position="252"/>
        <end position="289"/>
    </location>
</feature>
<evidence type="ECO:0000256" key="2">
    <source>
        <dbReference type="SAM" id="MobiDB-lite"/>
    </source>
</evidence>
<keyword evidence="1" id="KW-0175">Coiled coil</keyword>
<evidence type="ECO:0000256" key="1">
    <source>
        <dbReference type="SAM" id="Coils"/>
    </source>
</evidence>
<evidence type="ECO:0000313" key="3">
    <source>
        <dbReference type="EMBL" id="CAD5218375.1"/>
    </source>
</evidence>
<dbReference type="AlphaFoldDB" id="A0A811KRI2"/>
<sequence length="549" mass="61551">MEDPELSDDDLGSEFSVLDEREESFNHERENVDYKDNTSHTVSEYQMSDKGSLLAGTSDEVLRAEPYPQFLTLSQFVSDGMTEKAVKTLLDEYKVNKDVLEQVLSAVMEIKLAKKLENDEEMKCLKEQNEALKSLIKEKDSKVSELETIVVEHVKGSHTTLTSLTSHMDKINDLAESINSLKMSTNSSQFASPESLATLQMPSAPASERSTFTMASEASGLTLTSEATDIIADSKADVNETLIDLSDGKTVENSVLSSQNDDSAPPTEHTVSQQVYNKASAPEADSEGHEMDIQSINTEMNQSLTSELDVQSVHTDSTQYTEDPHPYDQAMAELQGTGVPTESATFQNDVKAERDELAVLYEEQCILNVELKRMLDLKVEEIADLKKQIRINDDDLHRLEDEVNTQKAIVKLLEAERADTAVDVDPMLVDYENQIKNLESIVQSYQERNESPCKRRRHHRCAHRYQPPITTQPVSSSSHPPPASSIFTHIDQKIAQSIDKVNEHLERVRNQHLNRMTNAQMFVCQSCMHAFRSQGQLVSHQANCPSNLD</sequence>
<reference evidence="3" key="1">
    <citation type="submission" date="2020-09" db="EMBL/GenBank/DDBJ databases">
        <authorList>
            <person name="Kikuchi T."/>
        </authorList>
    </citation>
    <scope>NUCLEOTIDE SEQUENCE</scope>
    <source>
        <strain evidence="3">SH1</strain>
    </source>
</reference>
<feature type="region of interest" description="Disordered" evidence="2">
    <location>
        <begin position="20"/>
        <end position="40"/>
    </location>
</feature>
<evidence type="ECO:0000313" key="4">
    <source>
        <dbReference type="Proteomes" id="UP000614601"/>
    </source>
</evidence>
<feature type="compositionally biased region" description="Basic and acidic residues" evidence="2">
    <location>
        <begin position="23"/>
        <end position="38"/>
    </location>
</feature>
<dbReference type="EMBL" id="CAJFDH010000004">
    <property type="protein sequence ID" value="CAD5218375.1"/>
    <property type="molecule type" value="Genomic_DNA"/>
</dbReference>
<dbReference type="EMBL" id="CAJFCW020000004">
    <property type="protein sequence ID" value="CAG9110232.1"/>
    <property type="molecule type" value="Genomic_DNA"/>
</dbReference>
<dbReference type="Proteomes" id="UP000783686">
    <property type="component" value="Unassembled WGS sequence"/>
</dbReference>
<accession>A0A811KRI2</accession>
<name>A0A811KRI2_9BILA</name>
<comment type="caution">
    <text evidence="3">The sequence shown here is derived from an EMBL/GenBank/DDBJ whole genome shotgun (WGS) entry which is preliminary data.</text>
</comment>
<keyword evidence="4" id="KW-1185">Reference proteome</keyword>
<protein>
    <submittedName>
        <fullName evidence="3">Uncharacterized protein</fullName>
    </submittedName>
</protein>
<organism evidence="3 4">
    <name type="scientific">Bursaphelenchus okinawaensis</name>
    <dbReference type="NCBI Taxonomy" id="465554"/>
    <lineage>
        <taxon>Eukaryota</taxon>
        <taxon>Metazoa</taxon>
        <taxon>Ecdysozoa</taxon>
        <taxon>Nematoda</taxon>
        <taxon>Chromadorea</taxon>
        <taxon>Rhabditida</taxon>
        <taxon>Tylenchina</taxon>
        <taxon>Tylenchomorpha</taxon>
        <taxon>Aphelenchoidea</taxon>
        <taxon>Aphelenchoididae</taxon>
        <taxon>Bursaphelenchus</taxon>
    </lineage>
</organism>
<feature type="compositionally biased region" description="Polar residues" evidence="2">
    <location>
        <begin position="252"/>
        <end position="262"/>
    </location>
</feature>
<proteinExistence type="predicted"/>
<dbReference type="OrthoDB" id="10490118at2759"/>
<gene>
    <name evidence="3" type="ORF">BOKJ2_LOCUS7585</name>
</gene>